<comment type="caution">
    <text evidence="6">The sequence shown here is derived from an EMBL/GenBank/DDBJ whole genome shotgun (WGS) entry which is preliminary data.</text>
</comment>
<gene>
    <name evidence="6" type="ORF">EZ444_04340</name>
</gene>
<dbReference type="PROSITE" id="PS00194">
    <property type="entry name" value="THIOREDOXIN_1"/>
    <property type="match status" value="1"/>
</dbReference>
<accession>A0A4R0NDP3</accession>
<evidence type="ECO:0000259" key="5">
    <source>
        <dbReference type="PROSITE" id="PS51352"/>
    </source>
</evidence>
<keyword evidence="3" id="KW-1015">Disulfide bond</keyword>
<dbReference type="GO" id="GO:0030313">
    <property type="term" value="C:cell envelope"/>
    <property type="evidence" value="ECO:0007669"/>
    <property type="project" value="UniProtKB-SubCell"/>
</dbReference>
<evidence type="ECO:0000313" key="6">
    <source>
        <dbReference type="EMBL" id="TCC98519.1"/>
    </source>
</evidence>
<dbReference type="PROSITE" id="PS51352">
    <property type="entry name" value="THIOREDOXIN_2"/>
    <property type="match status" value="1"/>
</dbReference>
<evidence type="ECO:0000256" key="1">
    <source>
        <dbReference type="ARBA" id="ARBA00004196"/>
    </source>
</evidence>
<evidence type="ECO:0000256" key="4">
    <source>
        <dbReference type="ARBA" id="ARBA00023284"/>
    </source>
</evidence>
<feature type="domain" description="Thioredoxin" evidence="5">
    <location>
        <begin position="247"/>
        <end position="400"/>
    </location>
</feature>
<dbReference type="OrthoDB" id="9794348at2"/>
<dbReference type="InterPro" id="IPR050553">
    <property type="entry name" value="Thioredoxin_ResA/DsbE_sf"/>
</dbReference>
<proteinExistence type="predicted"/>
<comment type="subcellular location">
    <subcellularLocation>
        <location evidence="1">Cell envelope</location>
    </subcellularLocation>
</comment>
<dbReference type="InterPro" id="IPR017937">
    <property type="entry name" value="Thioredoxin_CS"/>
</dbReference>
<dbReference type="PANTHER" id="PTHR42852">
    <property type="entry name" value="THIOL:DISULFIDE INTERCHANGE PROTEIN DSBE"/>
    <property type="match status" value="1"/>
</dbReference>
<keyword evidence="7" id="KW-1185">Reference proteome</keyword>
<keyword evidence="4" id="KW-0676">Redox-active center</keyword>
<dbReference type="EMBL" id="SJSM01000002">
    <property type="protein sequence ID" value="TCC98519.1"/>
    <property type="molecule type" value="Genomic_DNA"/>
</dbReference>
<dbReference type="PANTHER" id="PTHR42852:SF6">
    <property type="entry name" value="THIOL:DISULFIDE INTERCHANGE PROTEIN DSBE"/>
    <property type="match status" value="1"/>
</dbReference>
<dbReference type="Proteomes" id="UP000291117">
    <property type="component" value="Unassembled WGS sequence"/>
</dbReference>
<dbReference type="Pfam" id="PF00578">
    <property type="entry name" value="AhpC-TSA"/>
    <property type="match status" value="1"/>
</dbReference>
<dbReference type="Pfam" id="PF14289">
    <property type="entry name" value="DUF4369"/>
    <property type="match status" value="1"/>
</dbReference>
<dbReference type="CDD" id="cd02966">
    <property type="entry name" value="TlpA_like_family"/>
    <property type="match status" value="1"/>
</dbReference>
<dbReference type="Gene3D" id="3.40.30.10">
    <property type="entry name" value="Glutaredoxin"/>
    <property type="match status" value="1"/>
</dbReference>
<dbReference type="GO" id="GO:0016491">
    <property type="term" value="F:oxidoreductase activity"/>
    <property type="evidence" value="ECO:0007669"/>
    <property type="project" value="InterPro"/>
</dbReference>
<organism evidence="6 7">
    <name type="scientific">Pedobacter hiemivivus</name>
    <dbReference type="NCBI Taxonomy" id="2530454"/>
    <lineage>
        <taxon>Bacteria</taxon>
        <taxon>Pseudomonadati</taxon>
        <taxon>Bacteroidota</taxon>
        <taxon>Sphingobacteriia</taxon>
        <taxon>Sphingobacteriales</taxon>
        <taxon>Sphingobacteriaceae</taxon>
        <taxon>Pedobacter</taxon>
    </lineage>
</organism>
<dbReference type="SUPFAM" id="SSF52833">
    <property type="entry name" value="Thioredoxin-like"/>
    <property type="match status" value="1"/>
</dbReference>
<reference evidence="6 7" key="1">
    <citation type="submission" date="2019-02" db="EMBL/GenBank/DDBJ databases">
        <title>Pedobacter sp. RP-3-8 sp. nov., isolated from Arctic soil.</title>
        <authorList>
            <person name="Dahal R.H."/>
        </authorList>
    </citation>
    <scope>NUCLEOTIDE SEQUENCE [LARGE SCALE GENOMIC DNA]</scope>
    <source>
        <strain evidence="6 7">RP-3-8</strain>
    </source>
</reference>
<dbReference type="GO" id="GO:0016209">
    <property type="term" value="F:antioxidant activity"/>
    <property type="evidence" value="ECO:0007669"/>
    <property type="project" value="InterPro"/>
</dbReference>
<dbReference type="AlphaFoldDB" id="A0A4R0NDP3"/>
<dbReference type="RefSeq" id="WP_131607502.1">
    <property type="nucleotide sequence ID" value="NZ_SJSM01000002.1"/>
</dbReference>
<dbReference type="InterPro" id="IPR025380">
    <property type="entry name" value="DUF4369"/>
</dbReference>
<keyword evidence="2" id="KW-0201">Cytochrome c-type biogenesis</keyword>
<protein>
    <submittedName>
        <fullName evidence="6">Redoxin domain-containing protein</fullName>
    </submittedName>
</protein>
<dbReference type="InterPro" id="IPR013766">
    <property type="entry name" value="Thioredoxin_domain"/>
</dbReference>
<dbReference type="GO" id="GO:0017004">
    <property type="term" value="P:cytochrome complex assembly"/>
    <property type="evidence" value="ECO:0007669"/>
    <property type="project" value="UniProtKB-KW"/>
</dbReference>
<dbReference type="InterPro" id="IPR000866">
    <property type="entry name" value="AhpC/TSA"/>
</dbReference>
<name>A0A4R0NDP3_9SPHI</name>
<dbReference type="InterPro" id="IPR036249">
    <property type="entry name" value="Thioredoxin-like_sf"/>
</dbReference>
<evidence type="ECO:0000313" key="7">
    <source>
        <dbReference type="Proteomes" id="UP000291117"/>
    </source>
</evidence>
<evidence type="ECO:0000256" key="3">
    <source>
        <dbReference type="ARBA" id="ARBA00023157"/>
    </source>
</evidence>
<evidence type="ECO:0000256" key="2">
    <source>
        <dbReference type="ARBA" id="ARBA00022748"/>
    </source>
</evidence>
<sequence length="437" mass="47886">MKRFLFMLSCVLITNIACSQKKGAGYTVKGKIEGIPTGKLYYSTGEGDDMKNKLVQTDANGAFEFRDTAKGNDVEVGMLMDVSQASFFKGGATMGVRLRIFGMNGDVINVSGTQKGFEVAQVSGNKYNEQAMEYTAKVKDVQMQLRANSDDIRKVMLAKEAEDSPNAKRVYNETDQLNTQKRNITKQFIEQHPDYLISAYLLSDLSSSMKMDELKQLYGKLDGKIKSFPIAKSIEEQITGKQQEGLTEAGLVAPDFVKKDMNGKTIRLSDYKGKYVLLDFWGSWCGPCRASHPHLKEMYEQYKEDGLVVIGVAEERTTNKAAWLKAIKDDGLPWTQIMNEEGKEKSDVVTLYGIKAFPTKILLDKEGKIIWRSSGSSMAAGVGNPGGADGANSAASSTASSAANSTASSAAKTVPKRLLGNTPEARLDKLLKEIFGK</sequence>